<dbReference type="Gene3D" id="3.90.70.10">
    <property type="entry name" value="Cysteine proteinases"/>
    <property type="match status" value="1"/>
</dbReference>
<dbReference type="EMBL" id="LR901067">
    <property type="protein sequence ID" value="CAD7247711.1"/>
    <property type="molecule type" value="Genomic_DNA"/>
</dbReference>
<dbReference type="SUPFAM" id="SSF50969">
    <property type="entry name" value="YVTN repeat-like/Quinoprotein amine dehydrogenase"/>
    <property type="match status" value="1"/>
</dbReference>
<dbReference type="InterPro" id="IPR049916">
    <property type="entry name" value="WDR72-like"/>
</dbReference>
<evidence type="ECO:0000256" key="1">
    <source>
        <dbReference type="SAM" id="MobiDB-lite"/>
    </source>
</evidence>
<accession>A0A7R8XCE3</accession>
<dbReference type="OrthoDB" id="338622at2759"/>
<feature type="region of interest" description="Disordered" evidence="1">
    <location>
        <begin position="656"/>
        <end position="727"/>
    </location>
</feature>
<evidence type="ECO:0000259" key="2">
    <source>
        <dbReference type="PROSITE" id="PS50235"/>
    </source>
</evidence>
<dbReference type="GO" id="GO:0005737">
    <property type="term" value="C:cytoplasm"/>
    <property type="evidence" value="ECO:0007669"/>
    <property type="project" value="TreeGrafter"/>
</dbReference>
<evidence type="ECO:0000313" key="3">
    <source>
        <dbReference type="EMBL" id="CAD7247711.1"/>
    </source>
</evidence>
<sequence>MGSRLVAHRVGEFRVAFISEEPCKREALFSWDSFEMNSARRIRVTGVDYLLTIYGGLEKAKEKGSGKKKLDLAIPETSLNMEIGQILMSMLHAWGLDPDLDSVCETKLGLLRPRIPISYGILSKGGYMCLYLPTWERMALGNGESKSDGSNGNVNKELEGRTSAFMSWGRWELSSMLSTHHLLGIVAIANTLMSMQSATFAPELEFKRRLLRAQVDILARRWQDRCLEVREAAQALLLAELNRIGAKGRKALVDKWASYLPSYTDLGNAATPGATTPLTTSASTPTFQSPPTTQNEATRPSESIGRIEAIKQPEEEYEEDAAEDIYANKRKGEEGRSRAIVEGFGINHALARQTSQALTYLLLVGSSLNHPTHTSLRRAAVDLIGRGFTVWEPYLDVPKTLLGLFELCCDADRLVPSMNYGLPLTPVADTCRTARHALTLLATARPQLFIITLAREVARHNTLQQNAQTLNVNLTNLVVNRAKPEMLRIIETLIQKMPGEVAALIVEVVDIILHCVDSGHLKARGLHEVFPPICRFFMVSHCSHTRRIAVGARNGHLALYELRGTRCQMIPAHSQPITSCAFSHDGRLLASYSQGENRLSFWQTSTGMFGLGNAQTRCMKTYSTPPVPDVVRQNPLVSARLIWVNNKNVLLMMPDGSDAGTKRGNREVGQNNPSPCVPNDPGSQRPDTMGDGTLVTGIAEHDPPLPKKKCRRPSTPPFAPSSSSASFGSSLVVAPAVKPSSTEPVMSIATLENLGNTCFLNSILYALRVTPGLRAALHQAATHLSNTRGERGQSPTCGGDGAVGYGKVEMLILCLHDLFQQMHSKERTHFTAEPIRPIEFLKALKEGNSLYEDGMQQDAHECLLFILDYFQLTGKKMIPKPAVNGRPKAPTTPEAAEDFVTRFMTGEVVVKTMCYECEQAASKPDSFIDICIPIEDGADRATTREDQVQVLMSALKEDEVLSGDNKYSCDTCKHPNEARRSAYYARLPEILVLQVKRFTMNISSYSSGTYASKNHGFMPTPMVLPCFCIRCTADPPPPHRAHPTGNHRVEPQGPHAGGAFTLYAAICHQGSSLGSGHYVAFLRLSHIRHVAHFHCDTPAAPSARSAAKKRSGIAKYFNHAKKSSSSSSSQHNVSSPHDVCCDAQSCCGVCWLTASLPDFASMTVDAPAVNGATGANGIPASDDSRWLKCDDHIVSVLTAGDMEYVLGPDAPEGSPYLLFYSRSSVESTKL</sequence>
<dbReference type="PROSITE" id="PS50235">
    <property type="entry name" value="USP_3"/>
    <property type="match status" value="1"/>
</dbReference>
<dbReference type="InterPro" id="IPR038765">
    <property type="entry name" value="Papain-like_cys_pep_sf"/>
</dbReference>
<feature type="domain" description="USP" evidence="2">
    <location>
        <begin position="749"/>
        <end position="1223"/>
    </location>
</feature>
<dbReference type="EMBL" id="CAJPEV010001550">
    <property type="protein sequence ID" value="CAG0893245.1"/>
    <property type="molecule type" value="Genomic_DNA"/>
</dbReference>
<feature type="region of interest" description="Disordered" evidence="1">
    <location>
        <begin position="271"/>
        <end position="321"/>
    </location>
</feature>
<dbReference type="GO" id="GO:0004843">
    <property type="term" value="F:cysteine-type deubiquitinase activity"/>
    <property type="evidence" value="ECO:0007669"/>
    <property type="project" value="InterPro"/>
</dbReference>
<dbReference type="InterPro" id="IPR015943">
    <property type="entry name" value="WD40/YVTN_repeat-like_dom_sf"/>
</dbReference>
<dbReference type="Proteomes" id="UP000677054">
    <property type="component" value="Unassembled WGS sequence"/>
</dbReference>
<keyword evidence="4" id="KW-1185">Reference proteome</keyword>
<name>A0A7R8XCE3_9CRUS</name>
<evidence type="ECO:0000313" key="4">
    <source>
        <dbReference type="Proteomes" id="UP000677054"/>
    </source>
</evidence>
<dbReference type="Gene3D" id="2.130.10.10">
    <property type="entry name" value="YVTN repeat-like/Quinoprotein amine dehydrogenase"/>
    <property type="match status" value="1"/>
</dbReference>
<dbReference type="PANTHER" id="PTHR44099">
    <property type="entry name" value="RABCONNECTIN-3B, ISOFORM A"/>
    <property type="match status" value="1"/>
</dbReference>
<reference evidence="3" key="1">
    <citation type="submission" date="2020-11" db="EMBL/GenBank/DDBJ databases">
        <authorList>
            <person name="Tran Van P."/>
        </authorList>
    </citation>
    <scope>NUCLEOTIDE SEQUENCE</scope>
</reference>
<dbReference type="PANTHER" id="PTHR44099:SF4">
    <property type="entry name" value="RABCONNECTIN-3B, ISOFORM A"/>
    <property type="match status" value="1"/>
</dbReference>
<dbReference type="GO" id="GO:0016579">
    <property type="term" value="P:protein deubiquitination"/>
    <property type="evidence" value="ECO:0007669"/>
    <property type="project" value="InterPro"/>
</dbReference>
<feature type="compositionally biased region" description="Low complexity" evidence="1">
    <location>
        <begin position="271"/>
        <end position="293"/>
    </location>
</feature>
<dbReference type="SMART" id="SM00320">
    <property type="entry name" value="WD40"/>
    <property type="match status" value="1"/>
</dbReference>
<dbReference type="InterPro" id="IPR011044">
    <property type="entry name" value="Quino_amine_DH_bsu"/>
</dbReference>
<gene>
    <name evidence="3" type="ORF">DSTB1V02_LOCUS7536</name>
</gene>
<dbReference type="InterPro" id="IPR001680">
    <property type="entry name" value="WD40_rpt"/>
</dbReference>
<protein>
    <recommendedName>
        <fullName evidence="2">USP domain-containing protein</fullName>
    </recommendedName>
</protein>
<dbReference type="Pfam" id="PF00443">
    <property type="entry name" value="UCH"/>
    <property type="match status" value="1"/>
</dbReference>
<organism evidence="3">
    <name type="scientific">Darwinula stevensoni</name>
    <dbReference type="NCBI Taxonomy" id="69355"/>
    <lineage>
        <taxon>Eukaryota</taxon>
        <taxon>Metazoa</taxon>
        <taxon>Ecdysozoa</taxon>
        <taxon>Arthropoda</taxon>
        <taxon>Crustacea</taxon>
        <taxon>Oligostraca</taxon>
        <taxon>Ostracoda</taxon>
        <taxon>Podocopa</taxon>
        <taxon>Podocopida</taxon>
        <taxon>Darwinulocopina</taxon>
        <taxon>Darwinuloidea</taxon>
        <taxon>Darwinulidae</taxon>
        <taxon>Darwinula</taxon>
    </lineage>
</organism>
<dbReference type="AlphaFoldDB" id="A0A7R8XCE3"/>
<proteinExistence type="predicted"/>
<dbReference type="SUPFAM" id="SSF54001">
    <property type="entry name" value="Cysteine proteinases"/>
    <property type="match status" value="1"/>
</dbReference>
<dbReference type="InterPro" id="IPR028889">
    <property type="entry name" value="USP"/>
</dbReference>
<dbReference type="InterPro" id="IPR001394">
    <property type="entry name" value="Peptidase_C19_UCH"/>
</dbReference>